<dbReference type="EMBL" id="WNWM01000001">
    <property type="protein sequence ID" value="MUI10929.1"/>
    <property type="molecule type" value="Genomic_DNA"/>
</dbReference>
<organism evidence="1 2">
    <name type="scientific">Pseudoduganella dura</name>
    <dbReference type="NCBI Taxonomy" id="321982"/>
    <lineage>
        <taxon>Bacteria</taxon>
        <taxon>Pseudomonadati</taxon>
        <taxon>Pseudomonadota</taxon>
        <taxon>Betaproteobacteria</taxon>
        <taxon>Burkholderiales</taxon>
        <taxon>Oxalobacteraceae</taxon>
        <taxon>Telluria group</taxon>
        <taxon>Pseudoduganella</taxon>
    </lineage>
</organism>
<gene>
    <name evidence="1" type="ORF">GJV26_00255</name>
</gene>
<dbReference type="Proteomes" id="UP000431684">
    <property type="component" value="Unassembled WGS sequence"/>
</dbReference>
<reference evidence="1 2" key="1">
    <citation type="submission" date="2019-11" db="EMBL/GenBank/DDBJ databases">
        <title>Draft Genome Sequences of Six Type Strains of the Genus Massilia.</title>
        <authorList>
            <person name="Miess H."/>
            <person name="Frediansyah A."/>
            <person name="Goeker M."/>
            <person name="Gross H."/>
        </authorList>
    </citation>
    <scope>NUCLEOTIDE SEQUENCE [LARGE SCALE GENOMIC DNA]</scope>
    <source>
        <strain evidence="1 2">DSM 17513</strain>
    </source>
</reference>
<dbReference type="AlphaFoldDB" id="A0A6I3X290"/>
<sequence length="106" mass="11564">MSNEHTLSAALAFLHAHEGAELAPAMTSLTTRCIDHLVEQNSISLEVAQDLTMQAWGELSASGHRAYIDCNKTTSYTLFLIDDQGTQHTLTIAQLLKLLSAAIERP</sequence>
<protein>
    <submittedName>
        <fullName evidence="1">Uncharacterized protein</fullName>
    </submittedName>
</protein>
<evidence type="ECO:0000313" key="2">
    <source>
        <dbReference type="Proteomes" id="UP000431684"/>
    </source>
</evidence>
<name>A0A6I3X290_9BURK</name>
<proteinExistence type="predicted"/>
<accession>A0A6I3X290</accession>
<comment type="caution">
    <text evidence="1">The sequence shown here is derived from an EMBL/GenBank/DDBJ whole genome shotgun (WGS) entry which is preliminary data.</text>
</comment>
<dbReference type="RefSeq" id="WP_155706609.1">
    <property type="nucleotide sequence ID" value="NZ_BMWU01000049.1"/>
</dbReference>
<keyword evidence="2" id="KW-1185">Reference proteome</keyword>
<evidence type="ECO:0000313" key="1">
    <source>
        <dbReference type="EMBL" id="MUI10929.1"/>
    </source>
</evidence>